<evidence type="ECO:0000259" key="8">
    <source>
        <dbReference type="Pfam" id="PF00924"/>
    </source>
</evidence>
<protein>
    <submittedName>
        <fullName evidence="11">Mechanosensitive ion channel family protein</fullName>
    </submittedName>
</protein>
<evidence type="ECO:0000256" key="3">
    <source>
        <dbReference type="ARBA" id="ARBA00022475"/>
    </source>
</evidence>
<dbReference type="InterPro" id="IPR011014">
    <property type="entry name" value="MscS_channel_TM-2"/>
</dbReference>
<dbReference type="InterPro" id="IPR010920">
    <property type="entry name" value="LSM_dom_sf"/>
</dbReference>
<dbReference type="InterPro" id="IPR049142">
    <property type="entry name" value="MS_channel_1st"/>
</dbReference>
<dbReference type="Proteomes" id="UP001557485">
    <property type="component" value="Unassembled WGS sequence"/>
</dbReference>
<dbReference type="Pfam" id="PF21082">
    <property type="entry name" value="MS_channel_3rd"/>
    <property type="match status" value="1"/>
</dbReference>
<evidence type="ECO:0000256" key="1">
    <source>
        <dbReference type="ARBA" id="ARBA00004651"/>
    </source>
</evidence>
<comment type="similarity">
    <text evidence="2">Belongs to the MscS (TC 1.A.23) family.</text>
</comment>
<comment type="subcellular location">
    <subcellularLocation>
        <location evidence="1">Cell membrane</location>
        <topology evidence="1">Multi-pass membrane protein</topology>
    </subcellularLocation>
</comment>
<keyword evidence="6 7" id="KW-0472">Membrane</keyword>
<keyword evidence="5 7" id="KW-1133">Transmembrane helix</keyword>
<feature type="transmembrane region" description="Helical" evidence="7">
    <location>
        <begin position="95"/>
        <end position="115"/>
    </location>
</feature>
<dbReference type="SUPFAM" id="SSF82689">
    <property type="entry name" value="Mechanosensitive channel protein MscS (YggB), C-terminal domain"/>
    <property type="match status" value="1"/>
</dbReference>
<dbReference type="RefSeq" id="WP_368380043.1">
    <property type="nucleotide sequence ID" value="NZ_JBFRYA010000001.1"/>
</dbReference>
<dbReference type="InterPro" id="IPR023408">
    <property type="entry name" value="MscS_beta-dom_sf"/>
</dbReference>
<reference evidence="11 12" key="1">
    <citation type="journal article" date="2011" name="Int. J. Syst. Evol. Microbiol.">
        <title>Zhongshania antarctica gen. nov., sp. nov. and Zhongshania guokunii sp. nov., gammaproteobacteria respectively isolated from coastal attached (fast) ice and surface seawater of the Antarctic.</title>
        <authorList>
            <person name="Li H.J."/>
            <person name="Zhang X.Y."/>
            <person name="Chen C.X."/>
            <person name="Zhang Y.J."/>
            <person name="Gao Z.M."/>
            <person name="Yu Y."/>
            <person name="Chen X.L."/>
            <person name="Chen B."/>
            <person name="Zhang Y.Z."/>
        </authorList>
    </citation>
    <scope>NUCLEOTIDE SEQUENCE [LARGE SCALE GENOMIC DNA]</scope>
    <source>
        <strain evidence="11 12">ZS6-22T</strain>
    </source>
</reference>
<dbReference type="SUPFAM" id="SSF50182">
    <property type="entry name" value="Sm-like ribonucleoproteins"/>
    <property type="match status" value="1"/>
</dbReference>
<dbReference type="Gene3D" id="1.10.287.1260">
    <property type="match status" value="1"/>
</dbReference>
<feature type="transmembrane region" description="Helical" evidence="7">
    <location>
        <begin position="161"/>
        <end position="181"/>
    </location>
</feature>
<evidence type="ECO:0000256" key="2">
    <source>
        <dbReference type="ARBA" id="ARBA00008017"/>
    </source>
</evidence>
<dbReference type="Gene3D" id="2.30.30.60">
    <property type="match status" value="1"/>
</dbReference>
<dbReference type="InterPro" id="IPR049278">
    <property type="entry name" value="MS_channel_C"/>
</dbReference>
<dbReference type="SUPFAM" id="SSF82861">
    <property type="entry name" value="Mechanosensitive channel protein MscS (YggB), transmembrane region"/>
    <property type="match status" value="1"/>
</dbReference>
<evidence type="ECO:0000313" key="11">
    <source>
        <dbReference type="EMBL" id="MEX1667737.1"/>
    </source>
</evidence>
<dbReference type="InterPro" id="IPR045042">
    <property type="entry name" value="YnaI-like"/>
</dbReference>
<keyword evidence="4 7" id="KW-0812">Transmembrane</keyword>
<sequence>MFEQWWNNFQPDQYPWLGDVFVVVIIILTANLFFSRLMARLAVKFAATRNLWDDALLEAARKPALLMIWAVGASHVLEIIVRSTQAEIFTALESLRAVAVVLILAWFLVSLVRQVELRLLSDDYSAKDEPIDRTTVMALGKLVRSAVIIVSALMVLQNLGYSISGVLAFGGIGGIAVGFAAKDMLANFFGGLMVYLDRPFSVGDWIRSPDKDIEGTVENIGWRQTRIRTFDQRPLYVPNATFMQISVENPSRMLNRRIYETIGVRYQDATRLPEIIDRVRSMLENHADIDLAKTLIVNFNKYNASSLDFFIYTFTKTTNWVEYHRIKQNVLLQVLDIIHELGGDVAFPTSTIKLDPITIENAQGRSEQNHE</sequence>
<evidence type="ECO:0000256" key="7">
    <source>
        <dbReference type="SAM" id="Phobius"/>
    </source>
</evidence>
<feature type="domain" description="Mechanosensitive ion channel MscS C-terminal" evidence="9">
    <location>
        <begin position="261"/>
        <end position="340"/>
    </location>
</feature>
<evidence type="ECO:0000259" key="10">
    <source>
        <dbReference type="Pfam" id="PF21088"/>
    </source>
</evidence>
<dbReference type="Pfam" id="PF00924">
    <property type="entry name" value="MS_channel_2nd"/>
    <property type="match status" value="1"/>
</dbReference>
<feature type="domain" description="Mechanosensitive ion channel MscS" evidence="8">
    <location>
        <begin position="183"/>
        <end position="252"/>
    </location>
</feature>
<organism evidence="11 12">
    <name type="scientific">Zhongshania guokunii</name>
    <dbReference type="NCBI Taxonomy" id="641783"/>
    <lineage>
        <taxon>Bacteria</taxon>
        <taxon>Pseudomonadati</taxon>
        <taxon>Pseudomonadota</taxon>
        <taxon>Gammaproteobacteria</taxon>
        <taxon>Cellvibrionales</taxon>
        <taxon>Spongiibacteraceae</taxon>
        <taxon>Zhongshania</taxon>
    </lineage>
</organism>
<dbReference type="PANTHER" id="PTHR43634">
    <property type="entry name" value="OW CONDUCTANCE MECHANOSENSITIVE CHANNEL"/>
    <property type="match status" value="1"/>
</dbReference>
<feature type="domain" description="Mechanosensitive ion channel transmembrane helices 2/3" evidence="10">
    <location>
        <begin position="142"/>
        <end position="182"/>
    </location>
</feature>
<dbReference type="EMBL" id="JBFRYA010000001">
    <property type="protein sequence ID" value="MEX1667737.1"/>
    <property type="molecule type" value="Genomic_DNA"/>
</dbReference>
<feature type="transmembrane region" description="Helical" evidence="7">
    <location>
        <begin position="136"/>
        <end position="155"/>
    </location>
</feature>
<evidence type="ECO:0000256" key="5">
    <source>
        <dbReference type="ARBA" id="ARBA00022989"/>
    </source>
</evidence>
<dbReference type="InterPro" id="IPR006685">
    <property type="entry name" value="MscS_channel_2nd"/>
</dbReference>
<name>A0ABV3U391_9GAMM</name>
<feature type="transmembrane region" description="Helical" evidence="7">
    <location>
        <begin position="20"/>
        <end position="43"/>
    </location>
</feature>
<dbReference type="Gene3D" id="3.30.70.100">
    <property type="match status" value="1"/>
</dbReference>
<evidence type="ECO:0000313" key="12">
    <source>
        <dbReference type="Proteomes" id="UP001557485"/>
    </source>
</evidence>
<dbReference type="Pfam" id="PF21088">
    <property type="entry name" value="MS_channel_1st"/>
    <property type="match status" value="1"/>
</dbReference>
<evidence type="ECO:0000259" key="9">
    <source>
        <dbReference type="Pfam" id="PF21082"/>
    </source>
</evidence>
<comment type="caution">
    <text evidence="11">The sequence shown here is derived from an EMBL/GenBank/DDBJ whole genome shotgun (WGS) entry which is preliminary data.</text>
</comment>
<evidence type="ECO:0000256" key="4">
    <source>
        <dbReference type="ARBA" id="ARBA00022692"/>
    </source>
</evidence>
<evidence type="ECO:0000256" key="6">
    <source>
        <dbReference type="ARBA" id="ARBA00023136"/>
    </source>
</evidence>
<keyword evidence="12" id="KW-1185">Reference proteome</keyword>
<keyword evidence="3" id="KW-1003">Cell membrane</keyword>
<dbReference type="PANTHER" id="PTHR43634:SF2">
    <property type="entry name" value="LOW CONDUCTANCE MECHANOSENSITIVE CHANNEL YNAI"/>
    <property type="match status" value="1"/>
</dbReference>
<accession>A0ABV3U391</accession>
<gene>
    <name evidence="11" type="ORF">AB4876_02375</name>
</gene>
<proteinExistence type="inferred from homology"/>
<dbReference type="InterPro" id="IPR011066">
    <property type="entry name" value="MscS_channel_C_sf"/>
</dbReference>